<dbReference type="AlphaFoldDB" id="A0A2N1JG18"/>
<accession>A0A2N1JG18</accession>
<dbReference type="STRING" id="2020962.A0A2N1JG18"/>
<dbReference type="OrthoDB" id="433738at2759"/>
<keyword evidence="2" id="KW-0802">TPR repeat</keyword>
<evidence type="ECO:0000313" key="4">
    <source>
        <dbReference type="Proteomes" id="UP000232875"/>
    </source>
</evidence>
<dbReference type="PANTHER" id="PTHR22904">
    <property type="entry name" value="TPR REPEAT CONTAINING PROTEIN"/>
    <property type="match status" value="1"/>
</dbReference>
<reference evidence="3 4" key="1">
    <citation type="submission" date="2017-10" db="EMBL/GenBank/DDBJ databases">
        <title>A novel species of cold-tolerant Malassezia isolated from bats.</title>
        <authorList>
            <person name="Lorch J.M."/>
            <person name="Palmer J.M."/>
            <person name="Vanderwolf K.J."/>
            <person name="Schmidt K.Z."/>
            <person name="Verant M.L."/>
            <person name="Weller T.J."/>
            <person name="Blehert D.S."/>
        </authorList>
    </citation>
    <scope>NUCLEOTIDE SEQUENCE [LARGE SCALE GENOMIC DNA]</scope>
    <source>
        <strain evidence="3 4">NWHC:44797-103</strain>
    </source>
</reference>
<dbReference type="InterPro" id="IPR011990">
    <property type="entry name" value="TPR-like_helical_dom_sf"/>
</dbReference>
<evidence type="ECO:0000313" key="3">
    <source>
        <dbReference type="EMBL" id="PKI85493.1"/>
    </source>
</evidence>
<evidence type="ECO:0000256" key="2">
    <source>
        <dbReference type="ARBA" id="ARBA00022803"/>
    </source>
</evidence>
<dbReference type="Gene3D" id="1.25.40.10">
    <property type="entry name" value="Tetratricopeptide repeat domain"/>
    <property type="match status" value="1"/>
</dbReference>
<dbReference type="PANTHER" id="PTHR22904:SF523">
    <property type="entry name" value="STRESS-INDUCED-PHOSPHOPROTEIN 1"/>
    <property type="match status" value="1"/>
</dbReference>
<name>A0A2N1JG18_9BASI</name>
<gene>
    <name evidence="3" type="ORF">MVES_000067</name>
</gene>
<proteinExistence type="predicted"/>
<organism evidence="3 4">
    <name type="scientific">Malassezia vespertilionis</name>
    <dbReference type="NCBI Taxonomy" id="2020962"/>
    <lineage>
        <taxon>Eukaryota</taxon>
        <taxon>Fungi</taxon>
        <taxon>Dikarya</taxon>
        <taxon>Basidiomycota</taxon>
        <taxon>Ustilaginomycotina</taxon>
        <taxon>Malasseziomycetes</taxon>
        <taxon>Malasseziales</taxon>
        <taxon>Malasseziaceae</taxon>
        <taxon>Malassezia</taxon>
    </lineage>
</organism>
<dbReference type="EMBL" id="KZ454987">
    <property type="protein sequence ID" value="PKI85493.1"/>
    <property type="molecule type" value="Genomic_DNA"/>
</dbReference>
<protein>
    <recommendedName>
        <fullName evidence="5">Translocation protein sec72</fullName>
    </recommendedName>
</protein>
<evidence type="ECO:0000256" key="1">
    <source>
        <dbReference type="ARBA" id="ARBA00022737"/>
    </source>
</evidence>
<sequence length="208" mass="22880">MEEVALDKIPEVDANGNPQLVAVDQGQYFPFSVDPETGTVDAPGQDVKLLNMLARWTKMMPPKAPFPPPPHIVQTTLSKNVQMAKDSGNASYRTKDWPSAIKHYTMGIAMATTRPLWEASELTSDELTTLLANRSAAFNGAEAYVEALCDADAVVKIRKPWSKGHFRKGQALTGLKRYEEARAAYMLGQQFEPDNEEFAKAIAALPKA</sequence>
<keyword evidence="1" id="KW-0677">Repeat</keyword>
<dbReference type="Proteomes" id="UP000232875">
    <property type="component" value="Unassembled WGS sequence"/>
</dbReference>
<keyword evidence="4" id="KW-1185">Reference proteome</keyword>
<dbReference type="GO" id="GO:0051879">
    <property type="term" value="F:Hsp90 protein binding"/>
    <property type="evidence" value="ECO:0007669"/>
    <property type="project" value="TreeGrafter"/>
</dbReference>
<evidence type="ECO:0008006" key="5">
    <source>
        <dbReference type="Google" id="ProtNLM"/>
    </source>
</evidence>
<dbReference type="SUPFAM" id="SSF48452">
    <property type="entry name" value="TPR-like"/>
    <property type="match status" value="1"/>
</dbReference>